<dbReference type="EMBL" id="VCGU01000458">
    <property type="protein sequence ID" value="TRY64189.1"/>
    <property type="molecule type" value="Genomic_DNA"/>
</dbReference>
<reference evidence="1 2" key="1">
    <citation type="journal article" date="2018" name="Nat. Ecol. Evol.">
        <title>Genomic signatures of mitonuclear coevolution across populations of Tigriopus californicus.</title>
        <authorList>
            <person name="Barreto F.S."/>
            <person name="Watson E.T."/>
            <person name="Lima T.G."/>
            <person name="Willett C.S."/>
            <person name="Edmands S."/>
            <person name="Li W."/>
            <person name="Burton R.S."/>
        </authorList>
    </citation>
    <scope>NUCLEOTIDE SEQUENCE [LARGE SCALE GENOMIC DNA]</scope>
    <source>
        <strain evidence="1 2">San Diego</strain>
    </source>
</reference>
<organism evidence="1 2">
    <name type="scientific">Tigriopus californicus</name>
    <name type="common">Marine copepod</name>
    <dbReference type="NCBI Taxonomy" id="6832"/>
    <lineage>
        <taxon>Eukaryota</taxon>
        <taxon>Metazoa</taxon>
        <taxon>Ecdysozoa</taxon>
        <taxon>Arthropoda</taxon>
        <taxon>Crustacea</taxon>
        <taxon>Multicrustacea</taxon>
        <taxon>Hexanauplia</taxon>
        <taxon>Copepoda</taxon>
        <taxon>Harpacticoida</taxon>
        <taxon>Harpacticidae</taxon>
        <taxon>Tigriopus</taxon>
    </lineage>
</organism>
<sequence>MSKEQDVKGAVLLGLHAGNSPKEISNFNNIPLRTVYNIKSLFEEDPEGVASARKRYAVCQEVSCSF</sequence>
<dbReference type="AlphaFoldDB" id="A0A553NFP4"/>
<gene>
    <name evidence="1" type="ORF">TCAL_16564</name>
</gene>
<name>A0A553NFP4_TIGCA</name>
<evidence type="ECO:0008006" key="3">
    <source>
        <dbReference type="Google" id="ProtNLM"/>
    </source>
</evidence>
<accession>A0A553NFP4</accession>
<keyword evidence="2" id="KW-1185">Reference proteome</keyword>
<proteinExistence type="predicted"/>
<evidence type="ECO:0000313" key="1">
    <source>
        <dbReference type="EMBL" id="TRY64189.1"/>
    </source>
</evidence>
<evidence type="ECO:0000313" key="2">
    <source>
        <dbReference type="Proteomes" id="UP000318571"/>
    </source>
</evidence>
<protein>
    <recommendedName>
        <fullName evidence="3">HTH psq-type domain-containing protein</fullName>
    </recommendedName>
</protein>
<dbReference type="Proteomes" id="UP000318571">
    <property type="component" value="Chromosome 10"/>
</dbReference>
<comment type="caution">
    <text evidence="1">The sequence shown here is derived from an EMBL/GenBank/DDBJ whole genome shotgun (WGS) entry which is preliminary data.</text>
</comment>